<comment type="function">
    <text evidence="4">This protein is located at the 30S-50S ribosomal subunit interface and may play a role in the structure and function of the aminoacyl-tRNA binding site.</text>
</comment>
<dbReference type="EMBL" id="PFBG01000038">
    <property type="protein sequence ID" value="PIR85602.1"/>
    <property type="molecule type" value="Genomic_DNA"/>
</dbReference>
<dbReference type="PANTHER" id="PTHR15680">
    <property type="entry name" value="RIBOSOMAL PROTEIN L19"/>
    <property type="match status" value="1"/>
</dbReference>
<keyword evidence="2 6" id="KW-0689">Ribosomal protein</keyword>
<evidence type="ECO:0000256" key="2">
    <source>
        <dbReference type="ARBA" id="ARBA00022980"/>
    </source>
</evidence>
<name>A0A2H0UGS8_9BACT</name>
<dbReference type="Gene3D" id="2.30.30.790">
    <property type="match status" value="1"/>
</dbReference>
<dbReference type="NCBIfam" id="TIGR01024">
    <property type="entry name" value="rplS_bact"/>
    <property type="match status" value="1"/>
</dbReference>
<dbReference type="PROSITE" id="PS01015">
    <property type="entry name" value="RIBOSOMAL_L19"/>
    <property type="match status" value="1"/>
</dbReference>
<evidence type="ECO:0000313" key="6">
    <source>
        <dbReference type="EMBL" id="PIR85602.1"/>
    </source>
</evidence>
<dbReference type="GO" id="GO:0022625">
    <property type="term" value="C:cytosolic large ribosomal subunit"/>
    <property type="evidence" value="ECO:0007669"/>
    <property type="project" value="TreeGrafter"/>
</dbReference>
<dbReference type="GO" id="GO:0006412">
    <property type="term" value="P:translation"/>
    <property type="evidence" value="ECO:0007669"/>
    <property type="project" value="InterPro"/>
</dbReference>
<keyword evidence="3 4" id="KW-0687">Ribonucleoprotein</keyword>
<dbReference type="PRINTS" id="PR00061">
    <property type="entry name" value="RIBOSOMALL19"/>
</dbReference>
<dbReference type="Proteomes" id="UP000229612">
    <property type="component" value="Unassembled WGS sequence"/>
</dbReference>
<gene>
    <name evidence="6" type="ORF">COU14_03405</name>
</gene>
<dbReference type="AlphaFoldDB" id="A0A2H0UGS8"/>
<organism evidence="6 7">
    <name type="scientific">Candidatus Kaiserbacteria bacterium CG10_big_fil_rev_8_21_14_0_10_44_10</name>
    <dbReference type="NCBI Taxonomy" id="1974606"/>
    <lineage>
        <taxon>Bacteria</taxon>
        <taxon>Candidatus Kaiseribacteriota</taxon>
    </lineage>
</organism>
<dbReference type="InterPro" id="IPR038657">
    <property type="entry name" value="Ribosomal_bL19_sf"/>
</dbReference>
<feature type="compositionally biased region" description="Basic and acidic residues" evidence="5">
    <location>
        <begin position="153"/>
        <end position="168"/>
    </location>
</feature>
<dbReference type="GO" id="GO:0003735">
    <property type="term" value="F:structural constituent of ribosome"/>
    <property type="evidence" value="ECO:0007669"/>
    <property type="project" value="InterPro"/>
</dbReference>
<evidence type="ECO:0000256" key="4">
    <source>
        <dbReference type="RuleBase" id="RU000559"/>
    </source>
</evidence>
<comment type="caution">
    <text evidence="6">The sequence shown here is derived from an EMBL/GenBank/DDBJ whole genome shotgun (WGS) entry which is preliminary data.</text>
</comment>
<dbReference type="SUPFAM" id="SSF50104">
    <property type="entry name" value="Translation proteins SH3-like domain"/>
    <property type="match status" value="1"/>
</dbReference>
<dbReference type="InterPro" id="IPR008991">
    <property type="entry name" value="Translation_prot_SH3-like_sf"/>
</dbReference>
<evidence type="ECO:0000256" key="3">
    <source>
        <dbReference type="ARBA" id="ARBA00023274"/>
    </source>
</evidence>
<dbReference type="PANTHER" id="PTHR15680:SF9">
    <property type="entry name" value="LARGE RIBOSOMAL SUBUNIT PROTEIN BL19M"/>
    <property type="match status" value="1"/>
</dbReference>
<comment type="similarity">
    <text evidence="1 4">Belongs to the bacterial ribosomal protein bL19 family.</text>
</comment>
<evidence type="ECO:0000256" key="1">
    <source>
        <dbReference type="ARBA" id="ARBA00005781"/>
    </source>
</evidence>
<protein>
    <recommendedName>
        <fullName evidence="4">50S ribosomal protein L19</fullName>
    </recommendedName>
</protein>
<sequence length="196" mass="21765">MNSTLRGVTVSPVNMEERKTLGIRPGDTVRVHQKIEEKGKTRLQVFEGVVLARKHGDEPGATFTVRKVASGVGVEKIFPLYSPLIDKIEIVKRSKVRRAKLYFIRDKVAREIKRQMRRFTQVTLGTESEIEVAARAEQEAKVAEEAAQAAEAEALKAEEEAKAAKEAEEAAATPAEEAPVEETPTEEAPKEEEKKD</sequence>
<dbReference type="InterPro" id="IPR018257">
    <property type="entry name" value="Ribosomal_bL19_CS"/>
</dbReference>
<evidence type="ECO:0000313" key="7">
    <source>
        <dbReference type="Proteomes" id="UP000229612"/>
    </source>
</evidence>
<proteinExistence type="inferred from homology"/>
<feature type="compositionally biased region" description="Basic and acidic residues" evidence="5">
    <location>
        <begin position="187"/>
        <end position="196"/>
    </location>
</feature>
<reference evidence="7" key="1">
    <citation type="submission" date="2017-09" db="EMBL/GenBank/DDBJ databases">
        <title>Depth-based differentiation of microbial function through sediment-hosted aquifers and enrichment of novel symbionts in the deep terrestrial subsurface.</title>
        <authorList>
            <person name="Probst A.J."/>
            <person name="Ladd B."/>
            <person name="Jarett J.K."/>
            <person name="Geller-Mcgrath D.E."/>
            <person name="Sieber C.M.K."/>
            <person name="Emerson J.B."/>
            <person name="Anantharaman K."/>
            <person name="Thomas B.C."/>
            <person name="Malmstrom R."/>
            <person name="Stieglmeier M."/>
            <person name="Klingl A."/>
            <person name="Woyke T."/>
            <person name="Ryan C.M."/>
            <person name="Banfield J.F."/>
        </authorList>
    </citation>
    <scope>NUCLEOTIDE SEQUENCE [LARGE SCALE GENOMIC DNA]</scope>
</reference>
<dbReference type="InterPro" id="IPR001857">
    <property type="entry name" value="Ribosomal_bL19"/>
</dbReference>
<accession>A0A2H0UGS8</accession>
<feature type="region of interest" description="Disordered" evidence="5">
    <location>
        <begin position="144"/>
        <end position="196"/>
    </location>
</feature>
<dbReference type="Pfam" id="PF01245">
    <property type="entry name" value="Ribosomal_L19"/>
    <property type="match status" value="1"/>
</dbReference>
<evidence type="ECO:0000256" key="5">
    <source>
        <dbReference type="SAM" id="MobiDB-lite"/>
    </source>
</evidence>